<keyword evidence="9" id="KW-1185">Reference proteome</keyword>
<dbReference type="InterPro" id="IPR000008">
    <property type="entry name" value="C2_dom"/>
</dbReference>
<evidence type="ECO:0000313" key="9">
    <source>
        <dbReference type="Proteomes" id="UP001165941"/>
    </source>
</evidence>
<evidence type="ECO:0000256" key="1">
    <source>
        <dbReference type="ARBA" id="ARBA00004167"/>
    </source>
</evidence>
<name>A0ABX0S592_PONBL</name>
<dbReference type="InterPro" id="IPR055072">
    <property type="entry name" value="Ferlin_DSRM"/>
</dbReference>
<gene>
    <name evidence="8" type="ORF">BU61_1501</name>
</gene>
<protein>
    <submittedName>
        <fullName evidence="8">Fer-1-like protein 5</fullName>
    </submittedName>
</protein>
<dbReference type="Pfam" id="PF16165">
    <property type="entry name" value="Ferlin_C"/>
    <property type="match status" value="1"/>
</dbReference>
<evidence type="ECO:0000256" key="4">
    <source>
        <dbReference type="ARBA" id="ARBA00022989"/>
    </source>
</evidence>
<keyword evidence="2 6" id="KW-0812">Transmembrane</keyword>
<dbReference type="InterPro" id="IPR035892">
    <property type="entry name" value="C2_domain_sf"/>
</dbReference>
<dbReference type="Gene3D" id="2.60.40.150">
    <property type="entry name" value="C2 domain"/>
    <property type="match status" value="1"/>
</dbReference>
<evidence type="ECO:0000256" key="5">
    <source>
        <dbReference type="ARBA" id="ARBA00023136"/>
    </source>
</evidence>
<dbReference type="InterPro" id="IPR032362">
    <property type="entry name" value="Ferlin_C"/>
</dbReference>
<reference evidence="8" key="1">
    <citation type="submission" date="2018-05" db="EMBL/GenBank/DDBJ databases">
        <authorList>
            <person name="Pedro S.L.S."/>
            <person name="Freitas R.C."/>
            <person name="Barreto A.S."/>
            <person name="Lima A.O.S."/>
        </authorList>
    </citation>
    <scope>NUCLEOTIDE SEQUENCE</scope>
    <source>
        <strain evidence="8">BP203</strain>
        <tissue evidence="8">Muscle</tissue>
    </source>
</reference>
<dbReference type="Pfam" id="PF22901">
    <property type="entry name" value="dsrm_Ferlin"/>
    <property type="match status" value="1"/>
</dbReference>
<dbReference type="PROSITE" id="PS50004">
    <property type="entry name" value="C2"/>
    <property type="match status" value="1"/>
</dbReference>
<evidence type="ECO:0000256" key="6">
    <source>
        <dbReference type="SAM" id="Phobius"/>
    </source>
</evidence>
<comment type="subcellular location">
    <subcellularLocation>
        <location evidence="1">Membrane</location>
        <topology evidence="1">Single-pass membrane protein</topology>
    </subcellularLocation>
</comment>
<dbReference type="Pfam" id="PF00168">
    <property type="entry name" value="C2"/>
    <property type="match status" value="2"/>
</dbReference>
<organism evidence="8 9">
    <name type="scientific">Pontoporia blainvillei</name>
    <name type="common">Franciscana</name>
    <name type="synonym">Delphinus blainvillei</name>
    <dbReference type="NCBI Taxonomy" id="48723"/>
    <lineage>
        <taxon>Eukaryota</taxon>
        <taxon>Metazoa</taxon>
        <taxon>Chordata</taxon>
        <taxon>Craniata</taxon>
        <taxon>Vertebrata</taxon>
        <taxon>Euteleostomi</taxon>
        <taxon>Mammalia</taxon>
        <taxon>Eutheria</taxon>
        <taxon>Laurasiatheria</taxon>
        <taxon>Artiodactyla</taxon>
        <taxon>Whippomorpha</taxon>
        <taxon>Cetacea</taxon>
        <taxon>Odontoceti</taxon>
        <taxon>Pontoporiidae</taxon>
        <taxon>Pontoporia</taxon>
    </lineage>
</organism>
<keyword evidence="5 6" id="KW-0472">Membrane</keyword>
<comment type="caution">
    <text evidence="8">The sequence shown here is derived from an EMBL/GenBank/DDBJ whole genome shotgun (WGS) entry which is preliminary data.</text>
</comment>
<dbReference type="PANTHER" id="PTHR12546:SF34">
    <property type="entry name" value="FER-1-LIKE PROTEIN 5"/>
    <property type="match status" value="1"/>
</dbReference>
<evidence type="ECO:0000256" key="3">
    <source>
        <dbReference type="ARBA" id="ARBA00022737"/>
    </source>
</evidence>
<dbReference type="Proteomes" id="UP001165941">
    <property type="component" value="Unassembled WGS sequence"/>
</dbReference>
<feature type="domain" description="C2" evidence="7">
    <location>
        <begin position="78"/>
        <end position="204"/>
    </location>
</feature>
<dbReference type="SUPFAM" id="SSF49562">
    <property type="entry name" value="C2 domain (Calcium/lipid-binding domain, CaLB)"/>
    <property type="match status" value="2"/>
</dbReference>
<keyword evidence="4 6" id="KW-1133">Transmembrane helix</keyword>
<accession>A0ABX0S592</accession>
<proteinExistence type="predicted"/>
<evidence type="ECO:0000313" key="8">
    <source>
        <dbReference type="EMBL" id="NIG58585.1"/>
    </source>
</evidence>
<sequence length="397" mass="45313">MSCTIPLEKDLEIQLYDFDLFSPDDKIGTTVIDLENRLLSGFGARCGLSKSYCQSGPFRWRDQMPPSLLLEHHAKQKGLPPPLFSPEDDSVFYNGKKFRLQSFELKPPTARFLGSKKERLALYLLHTQGLVPEHVETRTLYSDSQPGIDQDYIWSLDPTVMKFPARLIIQIWDNSIISADDFLGVLELDLSDMPLPARHAKLCSIRMMDADPKWPHFLQYKHCSLFKMKTISGWWPCQVLDGGKWRLSGKVKMTLEILTEKEALIKAAGRGQSEPNQYPTLHPPLRTHTLLMCFRSPIARFIRVFCKRYRFKIIAISITLLTGLLLFNFIYSAPNYLAMSLVKPELRLNAPIQIYANVINSLNTSNANSSNFTTPHQNLKSATGHKLKLLQGHINHL</sequence>
<evidence type="ECO:0000256" key="2">
    <source>
        <dbReference type="ARBA" id="ARBA00022692"/>
    </source>
</evidence>
<feature type="transmembrane region" description="Helical" evidence="6">
    <location>
        <begin position="313"/>
        <end position="331"/>
    </location>
</feature>
<dbReference type="InterPro" id="IPR037721">
    <property type="entry name" value="Ferlin"/>
</dbReference>
<dbReference type="PANTHER" id="PTHR12546">
    <property type="entry name" value="FER-1-LIKE"/>
    <property type="match status" value="1"/>
</dbReference>
<evidence type="ECO:0000259" key="7">
    <source>
        <dbReference type="PROSITE" id="PS50004"/>
    </source>
</evidence>
<keyword evidence="3" id="KW-0677">Repeat</keyword>
<dbReference type="EMBL" id="PGGH01049200">
    <property type="protein sequence ID" value="NIG58585.1"/>
    <property type="molecule type" value="Genomic_DNA"/>
</dbReference>